<dbReference type="Proteomes" id="UP001281410">
    <property type="component" value="Unassembled WGS sequence"/>
</dbReference>
<keyword evidence="1" id="KW-0472">Membrane</keyword>
<proteinExistence type="predicted"/>
<keyword evidence="1" id="KW-1133">Transmembrane helix</keyword>
<gene>
    <name evidence="2" type="ORF">Dsin_024811</name>
</gene>
<accession>A0AAE0DWJ5</accession>
<reference evidence="2" key="1">
    <citation type="journal article" date="2023" name="Plant J.">
        <title>Genome sequences and population genomics provide insights into the demographic history, inbreeding, and mutation load of two 'living fossil' tree species of Dipteronia.</title>
        <authorList>
            <person name="Feng Y."/>
            <person name="Comes H.P."/>
            <person name="Chen J."/>
            <person name="Zhu S."/>
            <person name="Lu R."/>
            <person name="Zhang X."/>
            <person name="Li P."/>
            <person name="Qiu J."/>
            <person name="Olsen K.M."/>
            <person name="Qiu Y."/>
        </authorList>
    </citation>
    <scope>NUCLEOTIDE SEQUENCE</scope>
    <source>
        <strain evidence="2">NBL</strain>
    </source>
</reference>
<name>A0AAE0DWJ5_9ROSI</name>
<comment type="caution">
    <text evidence="2">The sequence shown here is derived from an EMBL/GenBank/DDBJ whole genome shotgun (WGS) entry which is preliminary data.</text>
</comment>
<evidence type="ECO:0000256" key="1">
    <source>
        <dbReference type="SAM" id="Phobius"/>
    </source>
</evidence>
<feature type="transmembrane region" description="Helical" evidence="1">
    <location>
        <begin position="114"/>
        <end position="136"/>
    </location>
</feature>
<keyword evidence="3" id="KW-1185">Reference proteome</keyword>
<dbReference type="EMBL" id="JANJYJ010000008">
    <property type="protein sequence ID" value="KAK3193501.1"/>
    <property type="molecule type" value="Genomic_DNA"/>
</dbReference>
<evidence type="ECO:0000313" key="2">
    <source>
        <dbReference type="EMBL" id="KAK3193501.1"/>
    </source>
</evidence>
<sequence>MWPDLLAVIFRYLLDRPNFSTVFCESLRGIVINEKFLGDFCDALHLSAFEKIALNHLALADAENLEMRTSGQNFSTGQIEKFRENPASVYSAELIQNIIMFLYRSEPQRALPRILSCFCIIPCYIFEVIAHLLIVFRDFVFVFRDFVFRDFVILRLCDCVPRLCDCVPRLCVPKLCVSETL</sequence>
<keyword evidence="1" id="KW-0812">Transmembrane</keyword>
<dbReference type="AlphaFoldDB" id="A0AAE0DWJ5"/>
<protein>
    <submittedName>
        <fullName evidence="2">Uncharacterized protein</fullName>
    </submittedName>
</protein>
<organism evidence="2 3">
    <name type="scientific">Dipteronia sinensis</name>
    <dbReference type="NCBI Taxonomy" id="43782"/>
    <lineage>
        <taxon>Eukaryota</taxon>
        <taxon>Viridiplantae</taxon>
        <taxon>Streptophyta</taxon>
        <taxon>Embryophyta</taxon>
        <taxon>Tracheophyta</taxon>
        <taxon>Spermatophyta</taxon>
        <taxon>Magnoliopsida</taxon>
        <taxon>eudicotyledons</taxon>
        <taxon>Gunneridae</taxon>
        <taxon>Pentapetalae</taxon>
        <taxon>rosids</taxon>
        <taxon>malvids</taxon>
        <taxon>Sapindales</taxon>
        <taxon>Sapindaceae</taxon>
        <taxon>Hippocastanoideae</taxon>
        <taxon>Acereae</taxon>
        <taxon>Dipteronia</taxon>
    </lineage>
</organism>
<evidence type="ECO:0000313" key="3">
    <source>
        <dbReference type="Proteomes" id="UP001281410"/>
    </source>
</evidence>